<feature type="transmembrane region" description="Helical" evidence="2">
    <location>
        <begin position="431"/>
        <end position="457"/>
    </location>
</feature>
<name>A0A163JX72_ABSGL</name>
<organism evidence="3">
    <name type="scientific">Absidia glauca</name>
    <name type="common">Pin mould</name>
    <dbReference type="NCBI Taxonomy" id="4829"/>
    <lineage>
        <taxon>Eukaryota</taxon>
        <taxon>Fungi</taxon>
        <taxon>Fungi incertae sedis</taxon>
        <taxon>Mucoromycota</taxon>
        <taxon>Mucoromycotina</taxon>
        <taxon>Mucoromycetes</taxon>
        <taxon>Mucorales</taxon>
        <taxon>Cunninghamellaceae</taxon>
        <taxon>Absidia</taxon>
    </lineage>
</organism>
<evidence type="ECO:0000313" key="4">
    <source>
        <dbReference type="Proteomes" id="UP000078561"/>
    </source>
</evidence>
<feature type="transmembrane region" description="Helical" evidence="2">
    <location>
        <begin position="218"/>
        <end position="242"/>
    </location>
</feature>
<feature type="region of interest" description="Disordered" evidence="1">
    <location>
        <begin position="45"/>
        <end position="84"/>
    </location>
</feature>
<dbReference type="OrthoDB" id="3339358at2759"/>
<keyword evidence="2" id="KW-1133">Transmembrane helix</keyword>
<sequence length="717" mass="80865">MKESLFKLFGSIRLVQEVSRSTTSSSSNPRTASADSWALPIFQDHPSQQQQSSLPQQTQSSQIRNYQDSSNLTPTSPASNTTKGFYPSIELRHVDHTTSISPSQPKSYRGRQSQYSNVRQHRFPSPSTLPKIVNLDSSHTPLTTDLYLDSSQAAAAAAAAAATTPMKSKSHKLLCLWPLPVMTRYTILVSALISTLNACQVIQLTCSSPKYVLFRLEIINLLLSPFLFNFTLHGLVLFGWNVLILGLFEESLSQSLGSPRRFFQVVSSTFLAVCTLRQGLGYLFSRSTGWALPTLFFSDSIHECNQGLAPFLFALLVIQSISIDDKYILIFGDDEESNYRLTIRKVTLQLAMLLVNYTVKNILWWSLAGLLTGYMATLVIQATFLAREEDLATLVIQATFLAREEDLANQQGMDDEKQADLYRRRIPLWRLLWAALKRGTLVMIITLPLLFVFNAYYTQEHFVEDRTLDAALNKDPYLFSFVIMTAPRRGDPPFLSQTLQSYLDAWPLTTTTTTTTTTLYDRIQVFVYTHFTTHAEYDRAHERFSQDAKGLKYIKWVREPGDVWDHRRHISSALQHAGGSSAYVALVEDDFPLCGQHAWSEMKNIIYEANQKVPGHCGVFVGTGGSGLFLKPDIATLVSRLLLQYTDIPPDIVIQKCLRGELDECTPCRQTLVASKTLLMHHIGFNASTSEDRKYKKNEFQCGWRHPFNGDPDVITL</sequence>
<dbReference type="Proteomes" id="UP000078561">
    <property type="component" value="Unassembled WGS sequence"/>
</dbReference>
<feature type="transmembrane region" description="Helical" evidence="2">
    <location>
        <begin position="362"/>
        <end position="386"/>
    </location>
</feature>
<keyword evidence="2" id="KW-0812">Transmembrane</keyword>
<feature type="region of interest" description="Disordered" evidence="1">
    <location>
        <begin position="97"/>
        <end position="129"/>
    </location>
</feature>
<dbReference type="OMA" id="CTIRQGI"/>
<evidence type="ECO:0000313" key="3">
    <source>
        <dbReference type="EMBL" id="SAM03661.1"/>
    </source>
</evidence>
<dbReference type="AlphaFoldDB" id="A0A163JX72"/>
<accession>A0A163JX72</accession>
<feature type="compositionally biased region" description="Polar residues" evidence="1">
    <location>
        <begin position="63"/>
        <end position="83"/>
    </location>
</feature>
<keyword evidence="2" id="KW-0472">Membrane</keyword>
<evidence type="ECO:0000256" key="1">
    <source>
        <dbReference type="SAM" id="MobiDB-lite"/>
    </source>
</evidence>
<feature type="compositionally biased region" description="Polar residues" evidence="1">
    <location>
        <begin position="97"/>
        <end position="118"/>
    </location>
</feature>
<evidence type="ECO:0000256" key="2">
    <source>
        <dbReference type="SAM" id="Phobius"/>
    </source>
</evidence>
<reference evidence="3" key="1">
    <citation type="submission" date="2016-04" db="EMBL/GenBank/DDBJ databases">
        <authorList>
            <person name="Evans L.H."/>
            <person name="Alamgir A."/>
            <person name="Owens N."/>
            <person name="Weber N.D."/>
            <person name="Virtaneva K."/>
            <person name="Barbian K."/>
            <person name="Babar A."/>
            <person name="Rosenke K."/>
        </authorList>
    </citation>
    <scope>NUCLEOTIDE SEQUENCE [LARGE SCALE GENOMIC DNA]</scope>
    <source>
        <strain evidence="3">CBS 101.48</strain>
    </source>
</reference>
<dbReference type="STRING" id="4829.A0A163JX72"/>
<dbReference type="EMBL" id="LT554228">
    <property type="protein sequence ID" value="SAM03661.1"/>
    <property type="molecule type" value="Genomic_DNA"/>
</dbReference>
<dbReference type="InParanoid" id="A0A163JX72"/>
<proteinExistence type="predicted"/>
<keyword evidence="4" id="KW-1185">Reference proteome</keyword>
<gene>
    <name evidence="3" type="primary">ABSGL_09504.1 scaffold 11342</name>
</gene>
<feature type="compositionally biased region" description="Low complexity" evidence="1">
    <location>
        <begin position="47"/>
        <end position="62"/>
    </location>
</feature>
<protein>
    <submittedName>
        <fullName evidence="3">Uncharacterized protein</fullName>
    </submittedName>
</protein>